<sequence length="97" mass="11033">MEKLVTYIPVNSCLHYYLCETEFAPYIRTAGTVLLGWIIISWIWHIILMLCAPIVVSLLAIVLICPTTLDWFMCQMGPTFKSTTCVLIDKISSSINF</sequence>
<name>A0AAJ7E1E0_9HYME</name>
<dbReference type="KEGG" id="csol:105367306"/>
<keyword evidence="1" id="KW-0812">Transmembrane</keyword>
<organism evidence="2 3">
    <name type="scientific">Ceratosolen solmsi marchali</name>
    <dbReference type="NCBI Taxonomy" id="326594"/>
    <lineage>
        <taxon>Eukaryota</taxon>
        <taxon>Metazoa</taxon>
        <taxon>Ecdysozoa</taxon>
        <taxon>Arthropoda</taxon>
        <taxon>Hexapoda</taxon>
        <taxon>Insecta</taxon>
        <taxon>Pterygota</taxon>
        <taxon>Neoptera</taxon>
        <taxon>Endopterygota</taxon>
        <taxon>Hymenoptera</taxon>
        <taxon>Apocrita</taxon>
        <taxon>Proctotrupomorpha</taxon>
        <taxon>Chalcidoidea</taxon>
        <taxon>Agaonidae</taxon>
        <taxon>Agaoninae</taxon>
        <taxon>Ceratosolen</taxon>
    </lineage>
</organism>
<evidence type="ECO:0000313" key="2">
    <source>
        <dbReference type="Proteomes" id="UP000695007"/>
    </source>
</evidence>
<keyword evidence="1" id="KW-1133">Transmembrane helix</keyword>
<dbReference type="AlphaFoldDB" id="A0AAJ7E1E0"/>
<dbReference type="RefSeq" id="XP_011504263.1">
    <property type="nucleotide sequence ID" value="XM_011505961.1"/>
</dbReference>
<reference evidence="3" key="1">
    <citation type="submission" date="2025-08" db="UniProtKB">
        <authorList>
            <consortium name="RefSeq"/>
        </authorList>
    </citation>
    <scope>IDENTIFICATION</scope>
</reference>
<dbReference type="Proteomes" id="UP000695007">
    <property type="component" value="Unplaced"/>
</dbReference>
<protein>
    <submittedName>
        <fullName evidence="3">Uncharacterized protein LOC105367306</fullName>
    </submittedName>
</protein>
<keyword evidence="1" id="KW-0472">Membrane</keyword>
<dbReference type="GeneID" id="105367306"/>
<evidence type="ECO:0000256" key="1">
    <source>
        <dbReference type="SAM" id="Phobius"/>
    </source>
</evidence>
<keyword evidence="2" id="KW-1185">Reference proteome</keyword>
<proteinExistence type="predicted"/>
<evidence type="ECO:0000313" key="3">
    <source>
        <dbReference type="RefSeq" id="XP_011504263.1"/>
    </source>
</evidence>
<accession>A0AAJ7E1E0</accession>
<feature type="transmembrane region" description="Helical" evidence="1">
    <location>
        <begin position="42"/>
        <end position="65"/>
    </location>
</feature>
<gene>
    <name evidence="3" type="primary">LOC105367306</name>
</gene>